<dbReference type="Proteomes" id="UP001057402">
    <property type="component" value="Chromosome 6"/>
</dbReference>
<keyword evidence="2" id="KW-1185">Reference proteome</keyword>
<reference evidence="2" key="1">
    <citation type="journal article" date="2023" name="Front. Plant Sci.">
        <title>Chromosomal-level genome assembly of Melastoma candidum provides insights into trichome evolution.</title>
        <authorList>
            <person name="Zhong Y."/>
            <person name="Wu W."/>
            <person name="Sun C."/>
            <person name="Zou P."/>
            <person name="Liu Y."/>
            <person name="Dai S."/>
            <person name="Zhou R."/>
        </authorList>
    </citation>
    <scope>NUCLEOTIDE SEQUENCE [LARGE SCALE GENOMIC DNA]</scope>
</reference>
<evidence type="ECO:0000313" key="1">
    <source>
        <dbReference type="EMBL" id="KAI4366451.1"/>
    </source>
</evidence>
<proteinExistence type="predicted"/>
<comment type="caution">
    <text evidence="1">The sequence shown here is derived from an EMBL/GenBank/DDBJ whole genome shotgun (WGS) entry which is preliminary data.</text>
</comment>
<evidence type="ECO:0000313" key="2">
    <source>
        <dbReference type="Proteomes" id="UP001057402"/>
    </source>
</evidence>
<dbReference type="EMBL" id="CM042885">
    <property type="protein sequence ID" value="KAI4366451.1"/>
    <property type="molecule type" value="Genomic_DNA"/>
</dbReference>
<accession>A0ACB9QIY4</accession>
<organism evidence="1 2">
    <name type="scientific">Melastoma candidum</name>
    <dbReference type="NCBI Taxonomy" id="119954"/>
    <lineage>
        <taxon>Eukaryota</taxon>
        <taxon>Viridiplantae</taxon>
        <taxon>Streptophyta</taxon>
        <taxon>Embryophyta</taxon>
        <taxon>Tracheophyta</taxon>
        <taxon>Spermatophyta</taxon>
        <taxon>Magnoliopsida</taxon>
        <taxon>eudicotyledons</taxon>
        <taxon>Gunneridae</taxon>
        <taxon>Pentapetalae</taxon>
        <taxon>rosids</taxon>
        <taxon>malvids</taxon>
        <taxon>Myrtales</taxon>
        <taxon>Melastomataceae</taxon>
        <taxon>Melastomatoideae</taxon>
        <taxon>Melastomateae</taxon>
        <taxon>Melastoma</taxon>
    </lineage>
</organism>
<protein>
    <submittedName>
        <fullName evidence="1">Uncharacterized protein</fullName>
    </submittedName>
</protein>
<gene>
    <name evidence="1" type="ORF">MLD38_022326</name>
</gene>
<sequence length="196" mass="21876">MGMKKKMEEGNPIPIPNIQPTLAVGPVGFFWEVDEGQANEDLLWGIWRSLYKRPVGSPQPFQKVFNVYVAEMHDAFSDGHPARDLEDYGGVDFFDADADGRFRLMVFDILAFITRTPVPATIYFVSGDVRFIPVLVRLKASGYDVRVIATSEAASSAFVAAGLVLFDWEKATRGEGFFPLDLSPSRKRDWVSCFGV</sequence>
<name>A0ACB9QIY4_9MYRT</name>